<protein>
    <submittedName>
        <fullName evidence="2">Uncharacterized protein</fullName>
    </submittedName>
</protein>
<dbReference type="AlphaFoldDB" id="A0ABD0LZE9"/>
<evidence type="ECO:0000313" key="3">
    <source>
        <dbReference type="Proteomes" id="UP001519460"/>
    </source>
</evidence>
<accession>A0ABD0LZE9</accession>
<comment type="caution">
    <text evidence="2">The sequence shown here is derived from an EMBL/GenBank/DDBJ whole genome shotgun (WGS) entry which is preliminary data.</text>
</comment>
<dbReference type="EMBL" id="JACVVK020000013">
    <property type="protein sequence ID" value="KAK7504980.1"/>
    <property type="molecule type" value="Genomic_DNA"/>
</dbReference>
<organism evidence="2 3">
    <name type="scientific">Batillaria attramentaria</name>
    <dbReference type="NCBI Taxonomy" id="370345"/>
    <lineage>
        <taxon>Eukaryota</taxon>
        <taxon>Metazoa</taxon>
        <taxon>Spiralia</taxon>
        <taxon>Lophotrochozoa</taxon>
        <taxon>Mollusca</taxon>
        <taxon>Gastropoda</taxon>
        <taxon>Caenogastropoda</taxon>
        <taxon>Sorbeoconcha</taxon>
        <taxon>Cerithioidea</taxon>
        <taxon>Batillariidae</taxon>
        <taxon>Batillaria</taxon>
    </lineage>
</organism>
<name>A0ABD0LZE9_9CAEN</name>
<keyword evidence="3" id="KW-1185">Reference proteome</keyword>
<dbReference type="Proteomes" id="UP001519460">
    <property type="component" value="Unassembled WGS sequence"/>
</dbReference>
<evidence type="ECO:0000313" key="2">
    <source>
        <dbReference type="EMBL" id="KAK7504980.1"/>
    </source>
</evidence>
<feature type="compositionally biased region" description="Basic and acidic residues" evidence="1">
    <location>
        <begin position="23"/>
        <end position="34"/>
    </location>
</feature>
<gene>
    <name evidence="2" type="ORF">BaRGS_00004008</name>
</gene>
<proteinExistence type="predicted"/>
<evidence type="ECO:0000256" key="1">
    <source>
        <dbReference type="SAM" id="MobiDB-lite"/>
    </source>
</evidence>
<reference evidence="2 3" key="1">
    <citation type="journal article" date="2023" name="Sci. Data">
        <title>Genome assembly of the Korean intertidal mud-creeper Batillaria attramentaria.</title>
        <authorList>
            <person name="Patra A.K."/>
            <person name="Ho P.T."/>
            <person name="Jun S."/>
            <person name="Lee S.J."/>
            <person name="Kim Y."/>
            <person name="Won Y.J."/>
        </authorList>
    </citation>
    <scope>NUCLEOTIDE SEQUENCE [LARGE SCALE GENOMIC DNA]</scope>
    <source>
        <strain evidence="2">Wonlab-2016</strain>
    </source>
</reference>
<sequence>MFSVFFFGSAEGPDQLAPLASRCGRDNQTQEHAAETLSPKNLPGDASAPHIDADKTLFTAFKLFQDFPFNWNPAEHPPKKDPTCDEQVCQGVFSPNRCLRLTSSGQNRPAGHTAVQQTPLAVARPIAPSYLTMLPFYSHPCVCKPFCLMLVQQICACVNSPH</sequence>
<feature type="region of interest" description="Disordered" evidence="1">
    <location>
        <begin position="17"/>
        <end position="49"/>
    </location>
</feature>